<dbReference type="PANTHER" id="PTHR45138">
    <property type="entry name" value="REGULATORY COMPONENTS OF SENSORY TRANSDUCTION SYSTEM"/>
    <property type="match status" value="1"/>
</dbReference>
<accession>R9PG96</accession>
<dbReference type="InterPro" id="IPR050469">
    <property type="entry name" value="Diguanylate_Cyclase"/>
</dbReference>
<gene>
    <name evidence="6" type="ORF">AALB_0480</name>
</gene>
<dbReference type="Gene3D" id="3.30.70.270">
    <property type="match status" value="1"/>
</dbReference>
<feature type="transmembrane region" description="Helical" evidence="4">
    <location>
        <begin position="7"/>
        <end position="26"/>
    </location>
</feature>
<comment type="cofactor">
    <cofactor evidence="1">
        <name>Mg(2+)</name>
        <dbReference type="ChEBI" id="CHEBI:18420"/>
    </cofactor>
</comment>
<dbReference type="PANTHER" id="PTHR45138:SF9">
    <property type="entry name" value="DIGUANYLATE CYCLASE DGCM-RELATED"/>
    <property type="match status" value="1"/>
</dbReference>
<evidence type="ECO:0000256" key="4">
    <source>
        <dbReference type="SAM" id="Phobius"/>
    </source>
</evidence>
<comment type="catalytic activity">
    <reaction evidence="3">
        <text>2 GTP = 3',3'-c-di-GMP + 2 diphosphate</text>
        <dbReference type="Rhea" id="RHEA:24898"/>
        <dbReference type="ChEBI" id="CHEBI:33019"/>
        <dbReference type="ChEBI" id="CHEBI:37565"/>
        <dbReference type="ChEBI" id="CHEBI:58805"/>
        <dbReference type="EC" id="2.7.7.65"/>
    </reaction>
</comment>
<keyword evidence="4" id="KW-0472">Membrane</keyword>
<dbReference type="InterPro" id="IPR043128">
    <property type="entry name" value="Rev_trsase/Diguanyl_cyclase"/>
</dbReference>
<dbReference type="Pfam" id="PF00990">
    <property type="entry name" value="GGDEF"/>
    <property type="match status" value="1"/>
</dbReference>
<comment type="caution">
    <text evidence="6">The sequence shown here is derived from an EMBL/GenBank/DDBJ whole genome shotgun (WGS) entry which is preliminary data.</text>
</comment>
<sequence length="421" mass="47771">MNQQQRDIYYPVLFLISLGLVLWQYLGMERHLNYSLNEESPISLSTQLADGRVGKGLLLRQQNKATLFCNISNSQQPDACALQLKLVENNQAGITLANFENIQLNLSFQSTAPDSIWLQVFTQHNAKHLHLYQQSILPKQGRASYSIDVDNLYQPSWWQFAQGEDQHSQQDAKITYISLLTGDNTQDKNIELSLHSVQFSGKWLQAKDLYLALLGIWLVSITYAFFSVTRGVKEQHQQSNKHALELNKINSYLSIERDNYEFMAKTDPLTSCFNRAGLSSIFGDIIIEYAEIGMPASIVLFDIDHFKKINDQYGHDEGDKVLVNLANLVRQQIREGDYLARWGGEEFLVVCTHTRLKGACALAEHLRQSIENTILSEETRITSSFGVAEINSGFLEQWIKRADEALYQAKEGGRNKVVAAS</sequence>
<keyword evidence="7" id="KW-1185">Reference proteome</keyword>
<keyword evidence="4" id="KW-1133">Transmembrane helix</keyword>
<dbReference type="SUPFAM" id="SSF55073">
    <property type="entry name" value="Nucleotide cyclase"/>
    <property type="match status" value="1"/>
</dbReference>
<dbReference type="AlphaFoldDB" id="R9PG96"/>
<dbReference type="NCBIfam" id="TIGR00254">
    <property type="entry name" value="GGDEF"/>
    <property type="match status" value="1"/>
</dbReference>
<dbReference type="InterPro" id="IPR029787">
    <property type="entry name" value="Nucleotide_cyclase"/>
</dbReference>
<feature type="transmembrane region" description="Helical" evidence="4">
    <location>
        <begin position="209"/>
        <end position="228"/>
    </location>
</feature>
<name>R9PG96_AGAAL</name>
<evidence type="ECO:0000313" key="6">
    <source>
        <dbReference type="EMBL" id="GAD00400.1"/>
    </source>
</evidence>
<dbReference type="EMBL" id="BARX01000002">
    <property type="protein sequence ID" value="GAD00400.1"/>
    <property type="molecule type" value="Genomic_DNA"/>
</dbReference>
<evidence type="ECO:0000256" key="3">
    <source>
        <dbReference type="ARBA" id="ARBA00034247"/>
    </source>
</evidence>
<dbReference type="Proteomes" id="UP000014461">
    <property type="component" value="Unassembled WGS sequence"/>
</dbReference>
<dbReference type="GO" id="GO:0052621">
    <property type="term" value="F:diguanylate cyclase activity"/>
    <property type="evidence" value="ECO:0007669"/>
    <property type="project" value="UniProtKB-EC"/>
</dbReference>
<dbReference type="GO" id="GO:0005886">
    <property type="term" value="C:plasma membrane"/>
    <property type="evidence" value="ECO:0007669"/>
    <property type="project" value="TreeGrafter"/>
</dbReference>
<feature type="domain" description="GGDEF" evidence="5">
    <location>
        <begin position="294"/>
        <end position="421"/>
    </location>
</feature>
<dbReference type="RefSeq" id="WP_016400168.1">
    <property type="nucleotide sequence ID" value="NZ_BARX01000002.1"/>
</dbReference>
<evidence type="ECO:0000313" key="7">
    <source>
        <dbReference type="Proteomes" id="UP000014461"/>
    </source>
</evidence>
<dbReference type="OrthoDB" id="9803824at2"/>
<organism evidence="6 7">
    <name type="scientific">Agarivorans albus MKT 106</name>
    <dbReference type="NCBI Taxonomy" id="1331007"/>
    <lineage>
        <taxon>Bacteria</taxon>
        <taxon>Pseudomonadati</taxon>
        <taxon>Pseudomonadota</taxon>
        <taxon>Gammaproteobacteria</taxon>
        <taxon>Alteromonadales</taxon>
        <taxon>Alteromonadaceae</taxon>
        <taxon>Agarivorans</taxon>
    </lineage>
</organism>
<dbReference type="GO" id="GO:0043709">
    <property type="term" value="P:cell adhesion involved in single-species biofilm formation"/>
    <property type="evidence" value="ECO:0007669"/>
    <property type="project" value="TreeGrafter"/>
</dbReference>
<dbReference type="EC" id="2.7.7.65" evidence="2"/>
<evidence type="ECO:0000256" key="1">
    <source>
        <dbReference type="ARBA" id="ARBA00001946"/>
    </source>
</evidence>
<reference evidence="6" key="1">
    <citation type="journal article" date="2013" name="Genome Announc.">
        <title>Draft Genome Sequence of Agarivorans albus Strain MKT 106T, an Agarolytic Marine Bacterium.</title>
        <authorList>
            <person name="Yasuike M."/>
            <person name="Nakamura Y."/>
            <person name="Kai W."/>
            <person name="Fujiwara A."/>
            <person name="Fukui Y."/>
            <person name="Satomi M."/>
            <person name="Sano M."/>
        </authorList>
    </citation>
    <scope>NUCLEOTIDE SEQUENCE [LARGE SCALE GENOMIC DNA]</scope>
</reference>
<dbReference type="STRING" id="1331007.AALB_0480"/>
<proteinExistence type="predicted"/>
<protein>
    <recommendedName>
        <fullName evidence="2">diguanylate cyclase</fullName>
        <ecNumber evidence="2">2.7.7.65</ecNumber>
    </recommendedName>
</protein>
<dbReference type="CDD" id="cd01949">
    <property type="entry name" value="GGDEF"/>
    <property type="match status" value="1"/>
</dbReference>
<evidence type="ECO:0000259" key="5">
    <source>
        <dbReference type="PROSITE" id="PS50887"/>
    </source>
</evidence>
<evidence type="ECO:0000256" key="2">
    <source>
        <dbReference type="ARBA" id="ARBA00012528"/>
    </source>
</evidence>
<dbReference type="InterPro" id="IPR000160">
    <property type="entry name" value="GGDEF_dom"/>
</dbReference>
<dbReference type="FunFam" id="3.30.70.270:FF:000001">
    <property type="entry name" value="Diguanylate cyclase domain protein"/>
    <property type="match status" value="1"/>
</dbReference>
<dbReference type="GO" id="GO:1902201">
    <property type="term" value="P:negative regulation of bacterial-type flagellum-dependent cell motility"/>
    <property type="evidence" value="ECO:0007669"/>
    <property type="project" value="TreeGrafter"/>
</dbReference>
<dbReference type="SMART" id="SM00267">
    <property type="entry name" value="GGDEF"/>
    <property type="match status" value="1"/>
</dbReference>
<dbReference type="PROSITE" id="PS50887">
    <property type="entry name" value="GGDEF"/>
    <property type="match status" value="1"/>
</dbReference>
<keyword evidence="4" id="KW-0812">Transmembrane</keyword>